<dbReference type="PANTHER" id="PTHR32309">
    <property type="entry name" value="TYROSINE-PROTEIN KINASE"/>
    <property type="match status" value="1"/>
</dbReference>
<dbReference type="InterPro" id="IPR003856">
    <property type="entry name" value="LPS_length_determ_N"/>
</dbReference>
<evidence type="ECO:0000313" key="21">
    <source>
        <dbReference type="EMBL" id="MBP3192528.1"/>
    </source>
</evidence>
<proteinExistence type="inferred from homology"/>
<evidence type="ECO:0000256" key="4">
    <source>
        <dbReference type="ARBA" id="ARBA00011903"/>
    </source>
</evidence>
<evidence type="ECO:0000259" key="19">
    <source>
        <dbReference type="Pfam" id="PF13614"/>
    </source>
</evidence>
<keyword evidence="16" id="KW-0175">Coiled coil</keyword>
<name>A0A8J7RLX4_9BACT</name>
<keyword evidence="6" id="KW-0997">Cell inner membrane</keyword>
<feature type="coiled-coil region" evidence="16">
    <location>
        <begin position="219"/>
        <end position="253"/>
    </location>
</feature>
<dbReference type="EMBL" id="JAFIDN010000005">
    <property type="protein sequence ID" value="MBP3192528.1"/>
    <property type="molecule type" value="Genomic_DNA"/>
</dbReference>
<keyword evidence="7 21" id="KW-0808">Transferase</keyword>
<protein>
    <recommendedName>
        <fullName evidence="4">non-specific protein-tyrosine kinase</fullName>
        <ecNumber evidence="4">2.7.10.2</ecNumber>
    </recommendedName>
</protein>
<evidence type="ECO:0000256" key="10">
    <source>
        <dbReference type="ARBA" id="ARBA00022777"/>
    </source>
</evidence>
<evidence type="ECO:0000313" key="22">
    <source>
        <dbReference type="Proteomes" id="UP000673975"/>
    </source>
</evidence>
<evidence type="ECO:0000256" key="9">
    <source>
        <dbReference type="ARBA" id="ARBA00022741"/>
    </source>
</evidence>
<dbReference type="Proteomes" id="UP000673975">
    <property type="component" value="Unassembled WGS sequence"/>
</dbReference>
<feature type="domain" description="AAA" evidence="19">
    <location>
        <begin position="597"/>
        <end position="757"/>
    </location>
</feature>
<evidence type="ECO:0000256" key="15">
    <source>
        <dbReference type="ARBA" id="ARBA00051245"/>
    </source>
</evidence>
<evidence type="ECO:0000256" key="12">
    <source>
        <dbReference type="ARBA" id="ARBA00022989"/>
    </source>
</evidence>
<comment type="similarity">
    <text evidence="3">Belongs to the etk/wzc family.</text>
</comment>
<dbReference type="Pfam" id="PF13807">
    <property type="entry name" value="GNVR"/>
    <property type="match status" value="1"/>
</dbReference>
<comment type="catalytic activity">
    <reaction evidence="15">
        <text>L-tyrosyl-[protein] + ATP = O-phospho-L-tyrosyl-[protein] + ADP + H(+)</text>
        <dbReference type="Rhea" id="RHEA:10596"/>
        <dbReference type="Rhea" id="RHEA-COMP:10136"/>
        <dbReference type="Rhea" id="RHEA-COMP:20101"/>
        <dbReference type="ChEBI" id="CHEBI:15378"/>
        <dbReference type="ChEBI" id="CHEBI:30616"/>
        <dbReference type="ChEBI" id="CHEBI:46858"/>
        <dbReference type="ChEBI" id="CHEBI:61978"/>
        <dbReference type="ChEBI" id="CHEBI:456216"/>
        <dbReference type="EC" id="2.7.10.2"/>
    </reaction>
</comment>
<keyword evidence="13 17" id="KW-0472">Membrane</keyword>
<dbReference type="NCBIfam" id="TIGR01007">
    <property type="entry name" value="eps_fam"/>
    <property type="match status" value="1"/>
</dbReference>
<comment type="similarity">
    <text evidence="2">Belongs to the CpsD/CapB family.</text>
</comment>
<evidence type="ECO:0000256" key="5">
    <source>
        <dbReference type="ARBA" id="ARBA00022475"/>
    </source>
</evidence>
<dbReference type="GO" id="GO:0005524">
    <property type="term" value="F:ATP binding"/>
    <property type="evidence" value="ECO:0007669"/>
    <property type="project" value="UniProtKB-KW"/>
</dbReference>
<keyword evidence="8 17" id="KW-0812">Transmembrane</keyword>
<evidence type="ECO:0000256" key="17">
    <source>
        <dbReference type="SAM" id="Phobius"/>
    </source>
</evidence>
<keyword evidence="10" id="KW-0418">Kinase</keyword>
<evidence type="ECO:0000256" key="16">
    <source>
        <dbReference type="SAM" id="Coils"/>
    </source>
</evidence>
<keyword evidence="11" id="KW-0067">ATP-binding</keyword>
<evidence type="ECO:0000256" key="6">
    <source>
        <dbReference type="ARBA" id="ARBA00022519"/>
    </source>
</evidence>
<keyword evidence="14" id="KW-0829">Tyrosine-protein kinase</keyword>
<dbReference type="InterPro" id="IPR005702">
    <property type="entry name" value="Wzc-like_C"/>
</dbReference>
<dbReference type="InterPro" id="IPR025669">
    <property type="entry name" value="AAA_dom"/>
</dbReference>
<evidence type="ECO:0000256" key="8">
    <source>
        <dbReference type="ARBA" id="ARBA00022692"/>
    </source>
</evidence>
<feature type="domain" description="Tyrosine-protein kinase G-rich" evidence="20">
    <location>
        <begin position="439"/>
        <end position="515"/>
    </location>
</feature>
<keyword evidence="12 17" id="KW-1133">Transmembrane helix</keyword>
<evidence type="ECO:0000256" key="11">
    <source>
        <dbReference type="ARBA" id="ARBA00022840"/>
    </source>
</evidence>
<reference evidence="21" key="1">
    <citation type="submission" date="2021-02" db="EMBL/GenBank/DDBJ databases">
        <title>Natronogracilivirga saccharolytica gen. nov. sp. nov. a new anaerobic, haloalkiliphilic carbohydrate-fermenting bacterium from soda lake and proposing of Cyclonatronumiaceae fam. nov. in the phylum Balneolaeota.</title>
        <authorList>
            <person name="Zhilina T.N."/>
            <person name="Sorokin D.Y."/>
            <person name="Zavarzina D.G."/>
            <person name="Toshchakov S.V."/>
            <person name="Kublanov I.V."/>
        </authorList>
    </citation>
    <scope>NUCLEOTIDE SEQUENCE</scope>
    <source>
        <strain evidence="21">Z-1702</strain>
    </source>
</reference>
<keyword evidence="5" id="KW-1003">Cell membrane</keyword>
<keyword evidence="22" id="KW-1185">Reference proteome</keyword>
<dbReference type="Gene3D" id="3.40.50.300">
    <property type="entry name" value="P-loop containing nucleotide triphosphate hydrolases"/>
    <property type="match status" value="1"/>
</dbReference>
<organism evidence="21 22">
    <name type="scientific">Natronogracilivirga saccharolytica</name>
    <dbReference type="NCBI Taxonomy" id="2812953"/>
    <lineage>
        <taxon>Bacteria</taxon>
        <taxon>Pseudomonadati</taxon>
        <taxon>Balneolota</taxon>
        <taxon>Balneolia</taxon>
        <taxon>Balneolales</taxon>
        <taxon>Cyclonatronaceae</taxon>
        <taxon>Natronogracilivirga</taxon>
    </lineage>
</organism>
<dbReference type="AlphaFoldDB" id="A0A8J7RLX4"/>
<dbReference type="InterPro" id="IPR032807">
    <property type="entry name" value="GNVR"/>
</dbReference>
<dbReference type="CDD" id="cd05387">
    <property type="entry name" value="BY-kinase"/>
    <property type="match status" value="1"/>
</dbReference>
<dbReference type="InterPro" id="IPR050445">
    <property type="entry name" value="Bact_polysacc_biosynth/exp"/>
</dbReference>
<evidence type="ECO:0000259" key="20">
    <source>
        <dbReference type="Pfam" id="PF13807"/>
    </source>
</evidence>
<dbReference type="GO" id="GO:0005886">
    <property type="term" value="C:plasma membrane"/>
    <property type="evidence" value="ECO:0007669"/>
    <property type="project" value="UniProtKB-SubCell"/>
</dbReference>
<dbReference type="SUPFAM" id="SSF52540">
    <property type="entry name" value="P-loop containing nucleoside triphosphate hydrolases"/>
    <property type="match status" value="1"/>
</dbReference>
<keyword evidence="9" id="KW-0547">Nucleotide-binding</keyword>
<dbReference type="GO" id="GO:0004715">
    <property type="term" value="F:non-membrane spanning protein tyrosine kinase activity"/>
    <property type="evidence" value="ECO:0007669"/>
    <property type="project" value="UniProtKB-EC"/>
</dbReference>
<accession>A0A8J7RLX4</accession>
<dbReference type="RefSeq" id="WP_210511429.1">
    <property type="nucleotide sequence ID" value="NZ_JAFIDN010000005.1"/>
</dbReference>
<dbReference type="Pfam" id="PF02706">
    <property type="entry name" value="Wzz"/>
    <property type="match status" value="1"/>
</dbReference>
<feature type="transmembrane region" description="Helical" evidence="17">
    <location>
        <begin position="52"/>
        <end position="71"/>
    </location>
</feature>
<evidence type="ECO:0000259" key="18">
    <source>
        <dbReference type="Pfam" id="PF02706"/>
    </source>
</evidence>
<dbReference type="EC" id="2.7.10.2" evidence="4"/>
<evidence type="ECO:0000256" key="14">
    <source>
        <dbReference type="ARBA" id="ARBA00023137"/>
    </source>
</evidence>
<dbReference type="InterPro" id="IPR027417">
    <property type="entry name" value="P-loop_NTPase"/>
</dbReference>
<evidence type="ECO:0000256" key="13">
    <source>
        <dbReference type="ARBA" id="ARBA00023136"/>
    </source>
</evidence>
<feature type="domain" description="Polysaccharide chain length determinant N-terminal" evidence="18">
    <location>
        <begin position="38"/>
        <end position="133"/>
    </location>
</feature>
<comment type="caution">
    <text evidence="21">The sequence shown here is derived from an EMBL/GenBank/DDBJ whole genome shotgun (WGS) entry which is preliminary data.</text>
</comment>
<evidence type="ECO:0000256" key="2">
    <source>
        <dbReference type="ARBA" id="ARBA00007316"/>
    </source>
</evidence>
<gene>
    <name evidence="21" type="ORF">NATSA_07625</name>
</gene>
<sequence length="798" mass="90156">MSSNNDPNYNPFSNGHYRGEFSGTNMNGNNHSQVPDDDEIDLKKLFVTLLRYKWIIAVCLIAGTAAGYFYAASQIPIFRGEGSMMISEDRGRIGSAGGDLGEMLSTSFGIGQGSRVHNELEVIRSRRFLGEIADILLEEPHQSDGTVWPVLWEEYPDDDTIADRLTVINRMRERMEAGLKDRDTDVVQITFESPSREESKHVVNSILDQYYDFSTRQNRRQARSAIEFLDQEERQLRERLKESENQLRDFMNREGVVKLDAQSERLVHTLTELEGERKSVEIERVAVNSAIDNYEAELDAIRPGLADQFAAGRSQRLSRLQFQLAELETEKMLMVSKNPGLRDEPESEPSFVRLRDQARELQDEIRALTTELVDQDERFLGFLDSQGGGLTSRLTDLRQELMTLQIEQNQLDAQAMVLDERITQEEQFFDRIPDNMVEMARLERDMKVSEQLFLTVAQQSAELGVWEQTQMGFGRVVDYSVLPLYPVSPRTPILIIIGFMLGGIAGVGYTFLREMSITEINSIDKLKDRGFPLLAVIPDIRPLIKKHYNGKPLTKVGEHTVSTDLVTLLDSISPTSEAYRRLQSNLIYSQPDNPYRVVCVSSANKSEGKTTVMANMAVTLAESGKSVVLIDCDFRRPRIHREYGVEGSPGVVEYLFDEQPLETIVKPTLVDGVDVLPAGKKTPNPSGLARSAKLAGLIDTLKSRYDYVLVDAPPYGIITDAAPLMSKVDGIILVARFNQTRLADFDQTIENLQSIRANIIGTVMMAFDPKKASGYYYTSTYYKYAYTSYNAYVEDEKQ</sequence>
<dbReference type="Pfam" id="PF13614">
    <property type="entry name" value="AAA_31"/>
    <property type="match status" value="1"/>
</dbReference>
<feature type="coiled-coil region" evidence="16">
    <location>
        <begin position="351"/>
        <end position="414"/>
    </location>
</feature>
<evidence type="ECO:0000256" key="7">
    <source>
        <dbReference type="ARBA" id="ARBA00022679"/>
    </source>
</evidence>
<dbReference type="PANTHER" id="PTHR32309:SF13">
    <property type="entry name" value="FERRIC ENTEROBACTIN TRANSPORT PROTEIN FEPE"/>
    <property type="match status" value="1"/>
</dbReference>
<evidence type="ECO:0000256" key="3">
    <source>
        <dbReference type="ARBA" id="ARBA00008883"/>
    </source>
</evidence>
<evidence type="ECO:0000256" key="1">
    <source>
        <dbReference type="ARBA" id="ARBA00004429"/>
    </source>
</evidence>
<comment type="subcellular location">
    <subcellularLocation>
        <location evidence="1">Cell inner membrane</location>
        <topology evidence="1">Multi-pass membrane protein</topology>
    </subcellularLocation>
</comment>